<dbReference type="RefSeq" id="XP_025396548.1">
    <property type="nucleotide sequence ID" value="XM_025541889.1"/>
</dbReference>
<evidence type="ECO:0000256" key="1">
    <source>
        <dbReference type="SAM" id="MobiDB-lite"/>
    </source>
</evidence>
<protein>
    <submittedName>
        <fullName evidence="2">Uncharacterized protein</fullName>
    </submittedName>
</protein>
<reference evidence="2 3" key="1">
    <citation type="submission" date="2016-12" db="EMBL/GenBank/DDBJ databases">
        <title>The genomes of Aspergillus section Nigri reveals drivers in fungal speciation.</title>
        <authorList>
            <consortium name="DOE Joint Genome Institute"/>
            <person name="Vesth T.C."/>
            <person name="Nybo J."/>
            <person name="Theobald S."/>
            <person name="Brandl J."/>
            <person name="Frisvad J.C."/>
            <person name="Nielsen K.F."/>
            <person name="Lyhne E.K."/>
            <person name="Kogle M.E."/>
            <person name="Kuo A."/>
            <person name="Riley R."/>
            <person name="Clum A."/>
            <person name="Nolan M."/>
            <person name="Lipzen A."/>
            <person name="Salamov A."/>
            <person name="Henrissat B."/>
            <person name="Wiebenga A."/>
            <person name="De Vries R.P."/>
            <person name="Grigoriev I.V."/>
            <person name="Mortensen U.H."/>
            <person name="Andersen M.R."/>
            <person name="Baker S.E."/>
        </authorList>
    </citation>
    <scope>NUCLEOTIDE SEQUENCE [LARGE SCALE GENOMIC DNA]</scope>
    <source>
        <strain evidence="2 3">CBS 117.55</strain>
    </source>
</reference>
<accession>A0A317VEV3</accession>
<comment type="caution">
    <text evidence="2">The sequence shown here is derived from an EMBL/GenBank/DDBJ whole genome shotgun (WGS) entry which is preliminary data.</text>
</comment>
<dbReference type="Proteomes" id="UP000247233">
    <property type="component" value="Unassembled WGS sequence"/>
</dbReference>
<dbReference type="GeneID" id="37064126"/>
<keyword evidence="3" id="KW-1185">Reference proteome</keyword>
<dbReference type="VEuPathDB" id="FungiDB:BO70DRAFT_354971"/>
<sequence length="130" mass="14751">MDSWALRQRQRQRQRSFVSSPHSDVGSSDRQSVASHQEIISHGRAGIAVNSIDTTFGAEEEEPVTKQEIPRLRTGRAHIVRARRVPHSLRLGQEMENPLEKFSTLPRLFVPKVRSVVEVDSRFLQVGLAE</sequence>
<gene>
    <name evidence="2" type="ORF">BO70DRAFT_354971</name>
</gene>
<feature type="compositionally biased region" description="Polar residues" evidence="1">
    <location>
        <begin position="16"/>
        <end position="35"/>
    </location>
</feature>
<proteinExistence type="predicted"/>
<name>A0A317VEV3_9EURO</name>
<feature type="region of interest" description="Disordered" evidence="1">
    <location>
        <begin position="1"/>
        <end position="40"/>
    </location>
</feature>
<organism evidence="2 3">
    <name type="scientific">Aspergillus heteromorphus CBS 117.55</name>
    <dbReference type="NCBI Taxonomy" id="1448321"/>
    <lineage>
        <taxon>Eukaryota</taxon>
        <taxon>Fungi</taxon>
        <taxon>Dikarya</taxon>
        <taxon>Ascomycota</taxon>
        <taxon>Pezizomycotina</taxon>
        <taxon>Eurotiomycetes</taxon>
        <taxon>Eurotiomycetidae</taxon>
        <taxon>Eurotiales</taxon>
        <taxon>Aspergillaceae</taxon>
        <taxon>Aspergillus</taxon>
        <taxon>Aspergillus subgen. Circumdati</taxon>
    </lineage>
</organism>
<evidence type="ECO:0000313" key="3">
    <source>
        <dbReference type="Proteomes" id="UP000247233"/>
    </source>
</evidence>
<dbReference type="EMBL" id="MSFL01000025">
    <property type="protein sequence ID" value="PWY72894.1"/>
    <property type="molecule type" value="Genomic_DNA"/>
</dbReference>
<evidence type="ECO:0000313" key="2">
    <source>
        <dbReference type="EMBL" id="PWY72894.1"/>
    </source>
</evidence>
<dbReference type="AlphaFoldDB" id="A0A317VEV3"/>